<keyword evidence="1" id="KW-0812">Transmembrane</keyword>
<evidence type="ECO:0000313" key="3">
    <source>
        <dbReference type="Proteomes" id="UP000494165"/>
    </source>
</evidence>
<keyword evidence="1" id="KW-1133">Transmembrane helix</keyword>
<name>A0A8S1DZX4_9INSE</name>
<reference evidence="2 3" key="1">
    <citation type="submission" date="2020-04" db="EMBL/GenBank/DDBJ databases">
        <authorList>
            <person name="Alioto T."/>
            <person name="Alioto T."/>
            <person name="Gomez Garrido J."/>
        </authorList>
    </citation>
    <scope>NUCLEOTIDE SEQUENCE [LARGE SCALE GENOMIC DNA]</scope>
</reference>
<protein>
    <submittedName>
        <fullName evidence="2">Uncharacterized protein</fullName>
    </submittedName>
</protein>
<feature type="transmembrane region" description="Helical" evidence="1">
    <location>
        <begin position="46"/>
        <end position="64"/>
    </location>
</feature>
<dbReference type="AlphaFoldDB" id="A0A8S1DZX4"/>
<evidence type="ECO:0000313" key="2">
    <source>
        <dbReference type="EMBL" id="CAB3386757.1"/>
    </source>
</evidence>
<accession>A0A8S1DZX4</accession>
<dbReference type="EMBL" id="CADEPI010000509">
    <property type="protein sequence ID" value="CAB3386757.1"/>
    <property type="molecule type" value="Genomic_DNA"/>
</dbReference>
<sequence length="66" mass="7293">MPRSCCAATVLKSLRSLGNMCRSHFALMKQKMVCALFLAVQERRLFLGRGVLCAVAILIIKLPANE</sequence>
<proteinExistence type="predicted"/>
<comment type="caution">
    <text evidence="2">The sequence shown here is derived from an EMBL/GenBank/DDBJ whole genome shotgun (WGS) entry which is preliminary data.</text>
</comment>
<organism evidence="2 3">
    <name type="scientific">Cloeon dipterum</name>
    <dbReference type="NCBI Taxonomy" id="197152"/>
    <lineage>
        <taxon>Eukaryota</taxon>
        <taxon>Metazoa</taxon>
        <taxon>Ecdysozoa</taxon>
        <taxon>Arthropoda</taxon>
        <taxon>Hexapoda</taxon>
        <taxon>Insecta</taxon>
        <taxon>Pterygota</taxon>
        <taxon>Palaeoptera</taxon>
        <taxon>Ephemeroptera</taxon>
        <taxon>Pisciforma</taxon>
        <taxon>Baetidae</taxon>
        <taxon>Cloeon</taxon>
    </lineage>
</organism>
<keyword evidence="3" id="KW-1185">Reference proteome</keyword>
<keyword evidence="1" id="KW-0472">Membrane</keyword>
<gene>
    <name evidence="2" type="ORF">CLODIP_2_CD00492</name>
</gene>
<dbReference type="Proteomes" id="UP000494165">
    <property type="component" value="Unassembled WGS sequence"/>
</dbReference>
<evidence type="ECO:0000256" key="1">
    <source>
        <dbReference type="SAM" id="Phobius"/>
    </source>
</evidence>